<accession>A0A0K2TKX6</accession>
<feature type="non-terminal residue" evidence="1">
    <location>
        <position position="1"/>
    </location>
</feature>
<proteinExistence type="predicted"/>
<organism evidence="1">
    <name type="scientific">Lepeophtheirus salmonis</name>
    <name type="common">Salmon louse</name>
    <name type="synonym">Caligus salmonis</name>
    <dbReference type="NCBI Taxonomy" id="72036"/>
    <lineage>
        <taxon>Eukaryota</taxon>
        <taxon>Metazoa</taxon>
        <taxon>Ecdysozoa</taxon>
        <taxon>Arthropoda</taxon>
        <taxon>Crustacea</taxon>
        <taxon>Multicrustacea</taxon>
        <taxon>Hexanauplia</taxon>
        <taxon>Copepoda</taxon>
        <taxon>Siphonostomatoida</taxon>
        <taxon>Caligidae</taxon>
        <taxon>Lepeophtheirus</taxon>
    </lineage>
</organism>
<protein>
    <submittedName>
        <fullName evidence="1">Uncharacterized protein</fullName>
    </submittedName>
</protein>
<name>A0A0K2TKX6_LEPSM</name>
<reference evidence="1" key="1">
    <citation type="submission" date="2014-05" db="EMBL/GenBank/DDBJ databases">
        <authorList>
            <person name="Chronopoulou M."/>
        </authorList>
    </citation>
    <scope>NUCLEOTIDE SEQUENCE</scope>
    <source>
        <tissue evidence="1">Whole organism</tissue>
    </source>
</reference>
<dbReference type="AlphaFoldDB" id="A0A0K2TKX6"/>
<evidence type="ECO:0000313" key="1">
    <source>
        <dbReference type="EMBL" id="CDW26450.1"/>
    </source>
</evidence>
<dbReference type="EMBL" id="HACA01009089">
    <property type="protein sequence ID" value="CDW26450.1"/>
    <property type="molecule type" value="Transcribed_RNA"/>
</dbReference>
<sequence length="84" mass="9625">LTDLTACSLKPLLRGLCSEPISSIILYFSYNLLNSLLYRGHPYVRIYFRNSNHDNGIFVKASVDIEFNLAKRGNPLNHSTIRRL</sequence>